<organism evidence="2 3">
    <name type="scientific">Paraphaeosphaeria sporulosa</name>
    <dbReference type="NCBI Taxonomy" id="1460663"/>
    <lineage>
        <taxon>Eukaryota</taxon>
        <taxon>Fungi</taxon>
        <taxon>Dikarya</taxon>
        <taxon>Ascomycota</taxon>
        <taxon>Pezizomycotina</taxon>
        <taxon>Dothideomycetes</taxon>
        <taxon>Pleosporomycetidae</taxon>
        <taxon>Pleosporales</taxon>
        <taxon>Massarineae</taxon>
        <taxon>Didymosphaeriaceae</taxon>
        <taxon>Paraphaeosphaeria</taxon>
    </lineage>
</organism>
<dbReference type="InterPro" id="IPR008928">
    <property type="entry name" value="6-hairpin_glycosidase_sf"/>
</dbReference>
<name>A0A177CRD9_9PLEO</name>
<dbReference type="InterPro" id="IPR035396">
    <property type="entry name" value="Bac_rhamnosid6H"/>
</dbReference>
<dbReference type="EMBL" id="KV441549">
    <property type="protein sequence ID" value="OAG09781.1"/>
    <property type="molecule type" value="Genomic_DNA"/>
</dbReference>
<evidence type="ECO:0000313" key="3">
    <source>
        <dbReference type="Proteomes" id="UP000077069"/>
    </source>
</evidence>
<dbReference type="Gene3D" id="1.50.10.10">
    <property type="match status" value="1"/>
</dbReference>
<dbReference type="STRING" id="1460663.A0A177CRD9"/>
<dbReference type="AlphaFoldDB" id="A0A177CRD9"/>
<accession>A0A177CRD9</accession>
<keyword evidence="3" id="KW-1185">Reference proteome</keyword>
<evidence type="ECO:0000313" key="2">
    <source>
        <dbReference type="EMBL" id="OAG09781.1"/>
    </source>
</evidence>
<dbReference type="OrthoDB" id="6503935at2759"/>
<dbReference type="InParanoid" id="A0A177CRD9"/>
<sequence>MIPFQKIRDVSFSSVHNLKSDVASSAWSAVLLHPLRNDRTPHHGPETTLPAHLVLPANSKHQVDLEVPYHMTAFIARHFKRPEDGGSTITLTYAESYEDRPSLVPYLRHKSHRQDYSKDLFGPRDIYELRGPNIVNAVGYYDTEGTEEVVQPFHFRTFRFIRLQIDVSTSELVLEKISLQETNYPLDVVAAVDTNSDIDVKPLWETSVRTLKNCMHNCYEDCPFYEQLQYAMDTRSSILFTYYVSSDSRPAQQAIIQLRNSFVAHVGLTASRAPSHRLQIIPHFSLYWISMVCDHWLFNGDRSFTMQFLPIIDAILNYFNSRLDPRLNLMTSEDRPGIWNYHDWTEEWRPYGIPPSVVKTGISTYTNALYAYTLKNAASLLHDLERSALAVEYCGRADLVTEAILRHCFDGNYFTDSLAEATQCGRYYSQHSQAWAVLCGAAKGEAAAKVLHDSLDDKASTFIPTSVSMSFYMLRALAMAGKDTYNANFRRFWAPWRAQLALGLTTWEEDSVSQRSDCHAWASAPIYEFLAEVAGVRPAEPGWAAICFKPSITLYRDFEATVPIPAQRGRELGRVHVAWAPTADHDVEVRLSIMGCNVPVHVRLSSRPVQIVVGGQDYTFIVHRKDIYGSPRKNSML</sequence>
<gene>
    <name evidence="2" type="ORF">CC84DRAFT_1137694</name>
</gene>
<reference evidence="2 3" key="1">
    <citation type="submission" date="2016-05" db="EMBL/GenBank/DDBJ databases">
        <title>Comparative analysis of secretome profiles of manganese(II)-oxidizing ascomycete fungi.</title>
        <authorList>
            <consortium name="DOE Joint Genome Institute"/>
            <person name="Zeiner C.A."/>
            <person name="Purvine S.O."/>
            <person name="Zink E.M."/>
            <person name="Wu S."/>
            <person name="Pasa-Tolic L."/>
            <person name="Chaput D.L."/>
            <person name="Haridas S."/>
            <person name="Grigoriev I.V."/>
            <person name="Santelli C.M."/>
            <person name="Hansel C.M."/>
        </authorList>
    </citation>
    <scope>NUCLEOTIDE SEQUENCE [LARGE SCALE GENOMIC DNA]</scope>
    <source>
        <strain evidence="2 3">AP3s5-JAC2a</strain>
    </source>
</reference>
<dbReference type="Proteomes" id="UP000077069">
    <property type="component" value="Unassembled WGS sequence"/>
</dbReference>
<dbReference type="PANTHER" id="PTHR34987:SF2">
    <property type="entry name" value="B, PUTATIVE (AFU_ORTHOLOGUE AFUA_7G05040)-RELATED"/>
    <property type="match status" value="1"/>
</dbReference>
<dbReference type="RefSeq" id="XP_018040146.1">
    <property type="nucleotide sequence ID" value="XM_018176160.1"/>
</dbReference>
<keyword evidence="2" id="KW-0378">Hydrolase</keyword>
<dbReference type="GO" id="GO:0016798">
    <property type="term" value="F:hydrolase activity, acting on glycosyl bonds"/>
    <property type="evidence" value="ECO:0007669"/>
    <property type="project" value="UniProtKB-KW"/>
</dbReference>
<dbReference type="Pfam" id="PF17389">
    <property type="entry name" value="Bac_rhamnosid6H"/>
    <property type="match status" value="1"/>
</dbReference>
<dbReference type="GO" id="GO:0005975">
    <property type="term" value="P:carbohydrate metabolic process"/>
    <property type="evidence" value="ECO:0007669"/>
    <property type="project" value="InterPro"/>
</dbReference>
<keyword evidence="2" id="KW-0326">Glycosidase</keyword>
<dbReference type="InterPro" id="IPR012341">
    <property type="entry name" value="6hp_glycosidase-like_sf"/>
</dbReference>
<dbReference type="PANTHER" id="PTHR34987">
    <property type="entry name" value="C, PUTATIVE (AFU_ORTHOLOGUE AFUA_3G02880)-RELATED"/>
    <property type="match status" value="1"/>
</dbReference>
<feature type="domain" description="Alpha-L-rhamnosidase six-hairpin glycosidase" evidence="1">
    <location>
        <begin position="196"/>
        <end position="530"/>
    </location>
</feature>
<dbReference type="Gene3D" id="2.60.420.10">
    <property type="entry name" value="Maltose phosphorylase, domain 3"/>
    <property type="match status" value="1"/>
</dbReference>
<protein>
    <submittedName>
        <fullName evidence="2">Six-hairpin glycosidase</fullName>
    </submittedName>
</protein>
<proteinExistence type="predicted"/>
<dbReference type="GeneID" id="28759646"/>
<dbReference type="SUPFAM" id="SSF48208">
    <property type="entry name" value="Six-hairpin glycosidases"/>
    <property type="match status" value="1"/>
</dbReference>
<evidence type="ECO:0000259" key="1">
    <source>
        <dbReference type="Pfam" id="PF17389"/>
    </source>
</evidence>